<comment type="caution">
    <text evidence="2">The sequence shown here is derived from an EMBL/GenBank/DDBJ whole genome shotgun (WGS) entry which is preliminary data.</text>
</comment>
<reference evidence="2" key="1">
    <citation type="submission" date="2020-06" db="EMBL/GenBank/DDBJ databases">
        <authorList>
            <consortium name="Plant Systems Biology data submission"/>
        </authorList>
    </citation>
    <scope>NUCLEOTIDE SEQUENCE</scope>
    <source>
        <strain evidence="2">D6</strain>
    </source>
</reference>
<keyword evidence="1" id="KW-1133">Transmembrane helix</keyword>
<keyword evidence="3" id="KW-1185">Reference proteome</keyword>
<protein>
    <submittedName>
        <fullName evidence="2">Uncharacterized protein</fullName>
    </submittedName>
</protein>
<evidence type="ECO:0000256" key="1">
    <source>
        <dbReference type="SAM" id="Phobius"/>
    </source>
</evidence>
<feature type="transmembrane region" description="Helical" evidence="1">
    <location>
        <begin position="550"/>
        <end position="579"/>
    </location>
</feature>
<accession>A0A9N8HL40</accession>
<feature type="transmembrane region" description="Helical" evidence="1">
    <location>
        <begin position="652"/>
        <end position="683"/>
    </location>
</feature>
<evidence type="ECO:0000313" key="3">
    <source>
        <dbReference type="Proteomes" id="UP001153069"/>
    </source>
</evidence>
<feature type="transmembrane region" description="Helical" evidence="1">
    <location>
        <begin position="402"/>
        <end position="425"/>
    </location>
</feature>
<dbReference type="EMBL" id="CAICTM010000883">
    <property type="protein sequence ID" value="CAB9517841.1"/>
    <property type="molecule type" value="Genomic_DNA"/>
</dbReference>
<name>A0A9N8HL40_9STRA</name>
<sequence>MTETGSDKEEGTACGMEYEGALATLEGMFGQLWKRGTIVKALQRHDGDLESTAHFLLAHNDLQAETLIYQLRQEVQKKRSATPDIVEFETTQEECDSKQVSPTTDAASEEGALKLPPISYDELPPAMARSACRPWANAAEQGCETDVVTLADNNHATDYDDADDLLLRKVVAPRAEAAAADIQARPYRRLNFFSRATAPGGGKLANSDCKKEDSIGRQYAASRNPSFLPYPGSKRRPLGSYMLSDTIAETERSITETETTTDGNMARIAVCSNIEQRAATDGDMSIPDPGTEWEGLVTRSPWRYKDDLHLFVEDSFLDCLFTYVIDPIVVRTIHSERVLTEWLGRGFGRLVHWCFVEIPAALAYATFCALLAITISVSWPTFRVWDSFVLNADASGCRERVGFVAAVGFILLASPLFAFYFWLAWNANYFHQRKHKRQLQTARINQEAESHPQLMSLFVEDAFKEWVWGLAEKLALGIVALEDKFSQKLGRYLGACSCRLLVEMPLIVTLCVLWLLTGPFVALWLVFAALEDVFWNEEVSVCLDWIWKPIVFGVKLVLWLCLFPLVFIGLLAGGLRVYFVRRREYGEMLLRNSAQKPDIETGREEEDEPKLSEVVKVAFYDSSGDSFRSWLKGTRVVEEAFIRKLGCLFGAFLYLLLIEIPVLVAYLTCAVVLLPFALVWLIFKLWEDILLEPERPGCRTWVIRVLGFVALLLFNCLVVLPVGFLIHLGTYFFERRRNRREPRQAAVFEMPEMDIQTAWTVVG</sequence>
<organism evidence="2 3">
    <name type="scientific">Seminavis robusta</name>
    <dbReference type="NCBI Taxonomy" id="568900"/>
    <lineage>
        <taxon>Eukaryota</taxon>
        <taxon>Sar</taxon>
        <taxon>Stramenopiles</taxon>
        <taxon>Ochrophyta</taxon>
        <taxon>Bacillariophyta</taxon>
        <taxon>Bacillariophyceae</taxon>
        <taxon>Bacillariophycidae</taxon>
        <taxon>Naviculales</taxon>
        <taxon>Naviculaceae</taxon>
        <taxon>Seminavis</taxon>
    </lineage>
</organism>
<dbReference type="Proteomes" id="UP001153069">
    <property type="component" value="Unassembled WGS sequence"/>
</dbReference>
<evidence type="ECO:0000313" key="2">
    <source>
        <dbReference type="EMBL" id="CAB9517841.1"/>
    </source>
</evidence>
<dbReference type="CDD" id="cd14279">
    <property type="entry name" value="CUE"/>
    <property type="match status" value="1"/>
</dbReference>
<feature type="transmembrane region" description="Helical" evidence="1">
    <location>
        <begin position="703"/>
        <end position="733"/>
    </location>
</feature>
<proteinExistence type="predicted"/>
<feature type="transmembrane region" description="Helical" evidence="1">
    <location>
        <begin position="506"/>
        <end position="530"/>
    </location>
</feature>
<feature type="transmembrane region" description="Helical" evidence="1">
    <location>
        <begin position="361"/>
        <end position="382"/>
    </location>
</feature>
<dbReference type="AlphaFoldDB" id="A0A9N8HL40"/>
<gene>
    <name evidence="2" type="ORF">SEMRO_885_G216100.1</name>
</gene>
<keyword evidence="1" id="KW-0472">Membrane</keyword>
<keyword evidence="1" id="KW-0812">Transmembrane</keyword>